<feature type="region of interest" description="Disordered" evidence="2">
    <location>
        <begin position="363"/>
        <end position="431"/>
    </location>
</feature>
<feature type="region of interest" description="Disordered" evidence="2">
    <location>
        <begin position="136"/>
        <end position="165"/>
    </location>
</feature>
<feature type="compositionally biased region" description="Basic and acidic residues" evidence="2">
    <location>
        <begin position="505"/>
        <end position="521"/>
    </location>
</feature>
<evidence type="ECO:0000259" key="3">
    <source>
        <dbReference type="Pfam" id="PF20435"/>
    </source>
</evidence>
<feature type="region of interest" description="Disordered" evidence="2">
    <location>
        <begin position="56"/>
        <end position="123"/>
    </location>
</feature>
<dbReference type="InterPro" id="IPR046845">
    <property type="entry name" value="ASY3-like_CC"/>
</dbReference>
<dbReference type="AlphaFoldDB" id="A0A7J7NYL4"/>
<dbReference type="Proteomes" id="UP000541444">
    <property type="component" value="Unassembled WGS sequence"/>
</dbReference>
<feature type="domain" description="Meiosis-specific protein ASY3-like coiled-coil" evidence="3">
    <location>
        <begin position="31"/>
        <end position="595"/>
    </location>
</feature>
<feature type="compositionally biased region" description="Polar residues" evidence="2">
    <location>
        <begin position="280"/>
        <end position="300"/>
    </location>
</feature>
<keyword evidence="1" id="KW-0175">Coiled coil</keyword>
<reference evidence="4 5" key="1">
    <citation type="journal article" date="2020" name="IScience">
        <title>Genome Sequencing of the Endangered Kingdonia uniflora (Circaeasteraceae, Ranunculales) Reveals Potential Mechanisms of Evolutionary Specialization.</title>
        <authorList>
            <person name="Sun Y."/>
            <person name="Deng T."/>
            <person name="Zhang A."/>
            <person name="Moore M.J."/>
            <person name="Landis J.B."/>
            <person name="Lin N."/>
            <person name="Zhang H."/>
            <person name="Zhang X."/>
            <person name="Huang J."/>
            <person name="Zhang X."/>
            <person name="Sun H."/>
            <person name="Wang H."/>
        </authorList>
    </citation>
    <scope>NUCLEOTIDE SEQUENCE [LARGE SCALE GENOMIC DNA]</scope>
    <source>
        <strain evidence="4">TB1705</strain>
        <tissue evidence="4">Leaf</tissue>
    </source>
</reference>
<protein>
    <recommendedName>
        <fullName evidence="3">Meiosis-specific protein ASY3-like coiled-coil domain-containing protein</fullName>
    </recommendedName>
</protein>
<feature type="compositionally biased region" description="Polar residues" evidence="2">
    <location>
        <begin position="387"/>
        <end position="399"/>
    </location>
</feature>
<accession>A0A7J7NYL4</accession>
<proteinExistence type="predicted"/>
<feature type="compositionally biased region" description="Polar residues" evidence="2">
    <location>
        <begin position="149"/>
        <end position="165"/>
    </location>
</feature>
<comment type="caution">
    <text evidence="4">The sequence shown here is derived from an EMBL/GenBank/DDBJ whole genome shotgun (WGS) entry which is preliminary data.</text>
</comment>
<feature type="compositionally biased region" description="Polar residues" evidence="2">
    <location>
        <begin position="474"/>
        <end position="483"/>
    </location>
</feature>
<feature type="compositionally biased region" description="Acidic residues" evidence="2">
    <location>
        <begin position="582"/>
        <end position="592"/>
    </location>
</feature>
<evidence type="ECO:0000313" key="4">
    <source>
        <dbReference type="EMBL" id="KAF6172275.1"/>
    </source>
</evidence>
<keyword evidence="5" id="KW-1185">Reference proteome</keyword>
<dbReference type="PANTHER" id="PTHR36027">
    <property type="entry name" value="MEIOSIS-SPECIFIC PROTEIN ASY3"/>
    <property type="match status" value="1"/>
</dbReference>
<evidence type="ECO:0000256" key="1">
    <source>
        <dbReference type="SAM" id="Coils"/>
    </source>
</evidence>
<organism evidence="4 5">
    <name type="scientific">Kingdonia uniflora</name>
    <dbReference type="NCBI Taxonomy" id="39325"/>
    <lineage>
        <taxon>Eukaryota</taxon>
        <taxon>Viridiplantae</taxon>
        <taxon>Streptophyta</taxon>
        <taxon>Embryophyta</taxon>
        <taxon>Tracheophyta</taxon>
        <taxon>Spermatophyta</taxon>
        <taxon>Magnoliopsida</taxon>
        <taxon>Ranunculales</taxon>
        <taxon>Circaeasteraceae</taxon>
        <taxon>Kingdonia</taxon>
    </lineage>
</organism>
<gene>
    <name evidence="4" type="ORF">GIB67_024897</name>
</gene>
<evidence type="ECO:0000256" key="2">
    <source>
        <dbReference type="SAM" id="MobiDB-lite"/>
    </source>
</evidence>
<feature type="coiled-coil region" evidence="1">
    <location>
        <begin position="797"/>
        <end position="839"/>
    </location>
</feature>
<dbReference type="GO" id="GO:0051321">
    <property type="term" value="P:meiotic cell cycle"/>
    <property type="evidence" value="ECO:0007669"/>
    <property type="project" value="InterPro"/>
</dbReference>
<dbReference type="PANTHER" id="PTHR36027:SF1">
    <property type="entry name" value="MEIOSIS-SPECIFIC PROTEIN ASY3"/>
    <property type="match status" value="1"/>
</dbReference>
<evidence type="ECO:0000313" key="5">
    <source>
        <dbReference type="Proteomes" id="UP000541444"/>
    </source>
</evidence>
<name>A0A7J7NYL4_9MAGN</name>
<feature type="domain" description="Meiosis-specific protein ASY3-like coiled-coil" evidence="3">
    <location>
        <begin position="693"/>
        <end position="883"/>
    </location>
</feature>
<dbReference type="Pfam" id="PF20435">
    <property type="entry name" value="ASY3-like"/>
    <property type="match status" value="2"/>
</dbReference>
<feature type="region of interest" description="Disordered" evidence="2">
    <location>
        <begin position="270"/>
        <end position="311"/>
    </location>
</feature>
<sequence>METSLAVGICEVTLLARLRKEQWDGIEDQTSECRNFGSSYLPCSQTRKISIGVMADDPAKPRPVPRKQDEIALPSRASSSGGRLEEENCKTPGSAIVHLKENQSDAPRQGISPWISTKSLPEETPVTKTVQFYAKRTRPIQPDDDVGEKSNNQSETPVTKNTVQGYANRTSFLQSEDGVRKTFDSVTYGRTRKEGRNTERVEEFTFAAAAQEVHILDKRVEENTSNKSNSVLRKKLWEILGTAPSQNEQNLSSQIPEVVVKEDLKSVGNFDQKGNKAAKSKQNSDTIETDSESPNQTTRRPVTRSLTRKKVPTIEQRKLSYKKSNEAKVLPSSSLRRSCQEKNIFTFDEAEGRLGILHGTINGRSSACMGKKSGGSSRVTPRKLSFSGKSNQDKNLQTNEKNKLPPPAKRTTSLSTREGSFHSHLPQNNENVELYNTLAREKRDQHEDFTGPQLPRAESPHEDFYRFFSKKNQDTNCNANSPTYGMKAQTPTKNWSPSPPSPKSKSTEKSKHSPEPAENRSMEGFCSSKNIWSSKPRFFGRDNQKESSDNTKDLSVSPIKELSPILEKKVSSEDRLSQSSSSEEDAESLEEDSPTKKVVDHFAASAELFSSKVVPVVRFSVFQSISTMVNAKKGIFKAPTSNTRFDQINGLQTIVAILQNIIQWVDAVEGYKAAEIWSPEINNPVKPSFMFRPSKRLCSEEGIGITEISPSPSQKCTQKSNDLLGASDQSHEDGLSRAVAIFALALEKLKTKMELQTSKKSSEILASVAEKIQLQLQNVETQIQTDMKFTNLGKSKRKRLESRFQEQQERLNLIRQKLIEEVNQHLQDSKNTFEELESYHRELKGNAEKQKASHKKLLLQVEEAIGTQLTDAERRIMTLQKASEPLISSKHFGTKYV</sequence>
<dbReference type="EMBL" id="JACGCM010000440">
    <property type="protein sequence ID" value="KAF6172275.1"/>
    <property type="molecule type" value="Genomic_DNA"/>
</dbReference>
<feature type="region of interest" description="Disordered" evidence="2">
    <location>
        <begin position="471"/>
        <end position="595"/>
    </location>
</feature>
<dbReference type="OrthoDB" id="751607at2759"/>
<feature type="compositionally biased region" description="Basic and acidic residues" evidence="2">
    <location>
        <begin position="539"/>
        <end position="552"/>
    </location>
</feature>
<dbReference type="InterPro" id="IPR037731">
    <property type="entry name" value="ASY3-like"/>
</dbReference>
<feature type="compositionally biased region" description="Basic and acidic residues" evidence="2">
    <location>
        <begin position="566"/>
        <end position="576"/>
    </location>
</feature>